<evidence type="ECO:0000313" key="2">
    <source>
        <dbReference type="Proteomes" id="UP000799424"/>
    </source>
</evidence>
<organism evidence="1 2">
    <name type="scientific">Ophiobolus disseminans</name>
    <dbReference type="NCBI Taxonomy" id="1469910"/>
    <lineage>
        <taxon>Eukaryota</taxon>
        <taxon>Fungi</taxon>
        <taxon>Dikarya</taxon>
        <taxon>Ascomycota</taxon>
        <taxon>Pezizomycotina</taxon>
        <taxon>Dothideomycetes</taxon>
        <taxon>Pleosporomycetidae</taxon>
        <taxon>Pleosporales</taxon>
        <taxon>Pleosporineae</taxon>
        <taxon>Phaeosphaeriaceae</taxon>
        <taxon>Ophiobolus</taxon>
    </lineage>
</organism>
<proteinExistence type="predicted"/>
<reference evidence="1" key="1">
    <citation type="journal article" date="2020" name="Stud. Mycol.">
        <title>101 Dothideomycetes genomes: a test case for predicting lifestyles and emergence of pathogens.</title>
        <authorList>
            <person name="Haridas S."/>
            <person name="Albert R."/>
            <person name="Binder M."/>
            <person name="Bloem J."/>
            <person name="Labutti K."/>
            <person name="Salamov A."/>
            <person name="Andreopoulos B."/>
            <person name="Baker S."/>
            <person name="Barry K."/>
            <person name="Bills G."/>
            <person name="Bluhm B."/>
            <person name="Cannon C."/>
            <person name="Castanera R."/>
            <person name="Culley D."/>
            <person name="Daum C."/>
            <person name="Ezra D."/>
            <person name="Gonzalez J."/>
            <person name="Henrissat B."/>
            <person name="Kuo A."/>
            <person name="Liang C."/>
            <person name="Lipzen A."/>
            <person name="Lutzoni F."/>
            <person name="Magnuson J."/>
            <person name="Mondo S."/>
            <person name="Nolan M."/>
            <person name="Ohm R."/>
            <person name="Pangilinan J."/>
            <person name="Park H.-J."/>
            <person name="Ramirez L."/>
            <person name="Alfaro M."/>
            <person name="Sun H."/>
            <person name="Tritt A."/>
            <person name="Yoshinaga Y."/>
            <person name="Zwiers L.-H."/>
            <person name="Turgeon B."/>
            <person name="Goodwin S."/>
            <person name="Spatafora J."/>
            <person name="Crous P."/>
            <person name="Grigoriev I."/>
        </authorList>
    </citation>
    <scope>NUCLEOTIDE SEQUENCE</scope>
    <source>
        <strain evidence="1">CBS 113818</strain>
    </source>
</reference>
<accession>A0A6A6ZHV3</accession>
<keyword evidence="2" id="KW-1185">Reference proteome</keyword>
<dbReference type="EMBL" id="MU006240">
    <property type="protein sequence ID" value="KAF2820661.1"/>
    <property type="molecule type" value="Genomic_DNA"/>
</dbReference>
<evidence type="ECO:0000313" key="1">
    <source>
        <dbReference type="EMBL" id="KAF2820661.1"/>
    </source>
</evidence>
<dbReference type="AlphaFoldDB" id="A0A6A6ZHV3"/>
<protein>
    <submittedName>
        <fullName evidence="1">Uncharacterized protein</fullName>
    </submittedName>
</protein>
<name>A0A6A6ZHV3_9PLEO</name>
<sequence>MAGADGGSSNDKLTTRWQRRGWGSKHIHRLSCQRRDRGSWWKAAMTKSLGVLDMGEVRCYRAPAGEATAGTRLAIVRDNTRHRASSEITRAHNVDGWTWTRRVFSLTCFHSFQASDYCYVAVPEVKHTNAQPRPSDLDQRAMSRIFCLYSVPRRQKCPVAMRL</sequence>
<gene>
    <name evidence="1" type="ORF">CC86DRAFT_116382</name>
</gene>
<dbReference type="Proteomes" id="UP000799424">
    <property type="component" value="Unassembled WGS sequence"/>
</dbReference>